<dbReference type="PANTHER" id="PTHR40065:SF3">
    <property type="entry name" value="RNA-BINDING PROTEIN YHBY"/>
    <property type="match status" value="1"/>
</dbReference>
<organism evidence="3">
    <name type="scientific">hydrothermal vent metagenome</name>
    <dbReference type="NCBI Taxonomy" id="652676"/>
    <lineage>
        <taxon>unclassified sequences</taxon>
        <taxon>metagenomes</taxon>
        <taxon>ecological metagenomes</taxon>
    </lineage>
</organism>
<dbReference type="SUPFAM" id="SSF75471">
    <property type="entry name" value="YhbY-like"/>
    <property type="match status" value="1"/>
</dbReference>
<dbReference type="InterPro" id="IPR035920">
    <property type="entry name" value="YhbY-like_sf"/>
</dbReference>
<dbReference type="Gene3D" id="3.30.110.60">
    <property type="entry name" value="YhbY-like"/>
    <property type="match status" value="1"/>
</dbReference>
<dbReference type="PROSITE" id="PS51295">
    <property type="entry name" value="CRM"/>
    <property type="match status" value="1"/>
</dbReference>
<feature type="domain" description="CRM" evidence="2">
    <location>
        <begin position="1"/>
        <end position="75"/>
    </location>
</feature>
<reference evidence="3" key="1">
    <citation type="submission" date="2018-06" db="EMBL/GenBank/DDBJ databases">
        <authorList>
            <person name="Zhirakovskaya E."/>
        </authorList>
    </citation>
    <scope>NUCLEOTIDE SEQUENCE</scope>
</reference>
<accession>A0A3B0XP88</accession>
<name>A0A3B0XP88_9ZZZZ</name>
<keyword evidence="1" id="KW-0694">RNA-binding</keyword>
<dbReference type="AlphaFoldDB" id="A0A3B0XP88"/>
<dbReference type="EMBL" id="UOFG01000208">
    <property type="protein sequence ID" value="VAW63689.1"/>
    <property type="molecule type" value="Genomic_DNA"/>
</dbReference>
<dbReference type="InterPro" id="IPR051925">
    <property type="entry name" value="RNA-binding_domain"/>
</dbReference>
<gene>
    <name evidence="3" type="ORF">MNBD_GAMMA11-1487</name>
</gene>
<dbReference type="GO" id="GO:0003723">
    <property type="term" value="F:RNA binding"/>
    <property type="evidence" value="ECO:0007669"/>
    <property type="project" value="UniProtKB-KW"/>
</dbReference>
<dbReference type="Pfam" id="PF01985">
    <property type="entry name" value="CRS1_YhbY"/>
    <property type="match status" value="1"/>
</dbReference>
<dbReference type="SMART" id="SM01103">
    <property type="entry name" value="CRS1_YhbY"/>
    <property type="match status" value="1"/>
</dbReference>
<sequence>MIGQQGVTENILNELEIAIEHHELVKIKIAGEDRDSRNKVIERLIKASSAEAVQKIGKTLTLYRRNHKKPRIDLP</sequence>
<evidence type="ECO:0000313" key="3">
    <source>
        <dbReference type="EMBL" id="VAW63689.1"/>
    </source>
</evidence>
<proteinExistence type="predicted"/>
<evidence type="ECO:0000259" key="2">
    <source>
        <dbReference type="PROSITE" id="PS51295"/>
    </source>
</evidence>
<dbReference type="PANTHER" id="PTHR40065">
    <property type="entry name" value="RNA-BINDING PROTEIN YHBY"/>
    <property type="match status" value="1"/>
</dbReference>
<evidence type="ECO:0000256" key="1">
    <source>
        <dbReference type="ARBA" id="ARBA00022884"/>
    </source>
</evidence>
<dbReference type="InterPro" id="IPR001890">
    <property type="entry name" value="RNA-binding_CRM"/>
</dbReference>
<protein>
    <recommendedName>
        <fullName evidence="2">CRM domain-containing protein</fullName>
    </recommendedName>
</protein>